<dbReference type="Proteomes" id="UP001175000">
    <property type="component" value="Unassembled WGS sequence"/>
</dbReference>
<evidence type="ECO:0000259" key="6">
    <source>
        <dbReference type="PROSITE" id="PS00463"/>
    </source>
</evidence>
<evidence type="ECO:0000256" key="3">
    <source>
        <dbReference type="ARBA" id="ARBA00023163"/>
    </source>
</evidence>
<dbReference type="PROSITE" id="PS00463">
    <property type="entry name" value="ZN2_CY6_FUNGAL_1"/>
    <property type="match status" value="1"/>
</dbReference>
<dbReference type="SMART" id="SM00906">
    <property type="entry name" value="Fungal_trans"/>
    <property type="match status" value="1"/>
</dbReference>
<dbReference type="EMBL" id="JAULSU010000004">
    <property type="protein sequence ID" value="KAK0619064.1"/>
    <property type="molecule type" value="Genomic_DNA"/>
</dbReference>
<keyword evidence="3" id="KW-0804">Transcription</keyword>
<dbReference type="PANTHER" id="PTHR47840">
    <property type="entry name" value="ZN(II)2CYS6 TRANSCRIPTION FACTOR (EUROFUNG)-RELATED"/>
    <property type="match status" value="1"/>
</dbReference>
<feature type="compositionally biased region" description="Acidic residues" evidence="5">
    <location>
        <begin position="126"/>
        <end position="136"/>
    </location>
</feature>
<protein>
    <recommendedName>
        <fullName evidence="6">Zn(2)-C6 fungal-type domain-containing protein</fullName>
    </recommendedName>
</protein>
<dbReference type="GO" id="GO:0008270">
    <property type="term" value="F:zinc ion binding"/>
    <property type="evidence" value="ECO:0007669"/>
    <property type="project" value="InterPro"/>
</dbReference>
<dbReference type="InterPro" id="IPR036864">
    <property type="entry name" value="Zn2-C6_fun-type_DNA-bd_sf"/>
</dbReference>
<comment type="caution">
    <text evidence="7">The sequence shown here is derived from an EMBL/GenBank/DDBJ whole genome shotgun (WGS) entry which is preliminary data.</text>
</comment>
<reference evidence="7" key="1">
    <citation type="submission" date="2023-06" db="EMBL/GenBank/DDBJ databases">
        <title>Genome-scale phylogeny and comparative genomics of the fungal order Sordariales.</title>
        <authorList>
            <consortium name="Lawrence Berkeley National Laboratory"/>
            <person name="Hensen N."/>
            <person name="Bonometti L."/>
            <person name="Westerberg I."/>
            <person name="Brannstrom I.O."/>
            <person name="Guillou S."/>
            <person name="Cros-Aarteil S."/>
            <person name="Calhoun S."/>
            <person name="Haridas S."/>
            <person name="Kuo A."/>
            <person name="Mondo S."/>
            <person name="Pangilinan J."/>
            <person name="Riley R."/>
            <person name="Labutti K."/>
            <person name="Andreopoulos B."/>
            <person name="Lipzen A."/>
            <person name="Chen C."/>
            <person name="Yanf M."/>
            <person name="Daum C."/>
            <person name="Ng V."/>
            <person name="Clum A."/>
            <person name="Steindorff A."/>
            <person name="Ohm R."/>
            <person name="Martin F."/>
            <person name="Silar P."/>
            <person name="Natvig D."/>
            <person name="Lalanne C."/>
            <person name="Gautier V."/>
            <person name="Ament-Velasquez S.L."/>
            <person name="Kruys A."/>
            <person name="Hutchinson M.I."/>
            <person name="Powell A.J."/>
            <person name="Barry K."/>
            <person name="Miller A.N."/>
            <person name="Grigoriev I.V."/>
            <person name="Debuchy R."/>
            <person name="Gladieux P."/>
            <person name="Thoren M.H."/>
            <person name="Johannesson H."/>
        </authorList>
    </citation>
    <scope>NUCLEOTIDE SEQUENCE</scope>
    <source>
        <strain evidence="7">CBS 606.72</strain>
    </source>
</reference>
<dbReference type="PANTHER" id="PTHR47840:SF1">
    <property type="entry name" value="ZN(II)2CYS6 TRANSCRIPTION FACTOR (EUROFUNG)"/>
    <property type="match status" value="1"/>
</dbReference>
<name>A0AA39WP99_9PEZI</name>
<dbReference type="GO" id="GO:0000981">
    <property type="term" value="F:DNA-binding transcription factor activity, RNA polymerase II-specific"/>
    <property type="evidence" value="ECO:0007669"/>
    <property type="project" value="InterPro"/>
</dbReference>
<dbReference type="CDD" id="cd00067">
    <property type="entry name" value="GAL4"/>
    <property type="match status" value="1"/>
</dbReference>
<dbReference type="GO" id="GO:0003677">
    <property type="term" value="F:DNA binding"/>
    <property type="evidence" value="ECO:0007669"/>
    <property type="project" value="InterPro"/>
</dbReference>
<evidence type="ECO:0000256" key="1">
    <source>
        <dbReference type="ARBA" id="ARBA00022723"/>
    </source>
</evidence>
<evidence type="ECO:0000256" key="2">
    <source>
        <dbReference type="ARBA" id="ARBA00023015"/>
    </source>
</evidence>
<keyword evidence="2" id="KW-0805">Transcription regulation</keyword>
<sequence length="687" mass="76106">MADTPDPRGRQRTMRLGTRSCAECRRRKARCVYPDGSRICEGCALRQCPCVAQGSGRPRTMAQPSPDRGNGDLRQRVQRLENTMLRLCYALERPSDAEKTQNVKTSVAKALQHLQLPRTDAPESNTDGDPDDEEDSALYSTDGFDDGLDAADAPLVALLRAAAMLDREGSGSSVSSVAKGSNSSRVQDISSNFARTLLQDNDLRSVIDDTHKYWKIWPACSYGPRHIDTLQCADPSVATSLLSDMIRSEDPSVMAKAVLFIALCIQQLPRAGLSESLPSSPKVVVASYIRTADDLLHIAAGIRETIDAAEAWVLESKLYINMGKPRQAWLCLRRAANAALLLGLHRTNGHGRTERVDSLWAQIWQTERLCSLSLGLPSAISNQHPAMSSSPPSLNEIHDLFRHRLCLALGTIIERNQRSPLDYLATVKIEEDLEQCRSLLPDEFWSQPHRPDQSFVDIYYRQITKVLYSLSIMMVHIPFILKASTDRKYEHNRISAMNAARDVITNYSLLRQVADAEYIICEVLDFQVFSAGMILLINLFSHPPLSAQENTNEDLRLTEALAETLQRTASLMSCDVARQGSHVLSLLIQVHRGSYKGPDRFVGVMPYFGKVKISFPTNRASAESAAEANPNAASSTSTGSVEFSVWSSDQDFPMTVDLEQGLGGDWVPGMGEDVGLDYDWSYTFTCD</sequence>
<keyword evidence="8" id="KW-1185">Reference proteome</keyword>
<dbReference type="InterPro" id="IPR001138">
    <property type="entry name" value="Zn2Cys6_DnaBD"/>
</dbReference>
<dbReference type="CDD" id="cd12148">
    <property type="entry name" value="fungal_TF_MHR"/>
    <property type="match status" value="1"/>
</dbReference>
<keyword evidence="1" id="KW-0479">Metal-binding</keyword>
<proteinExistence type="predicted"/>
<evidence type="ECO:0000256" key="5">
    <source>
        <dbReference type="SAM" id="MobiDB-lite"/>
    </source>
</evidence>
<dbReference type="SUPFAM" id="SSF57701">
    <property type="entry name" value="Zn2/Cys6 DNA-binding domain"/>
    <property type="match status" value="1"/>
</dbReference>
<gene>
    <name evidence="7" type="ORF">B0T14DRAFT_518492</name>
</gene>
<dbReference type="AlphaFoldDB" id="A0AA39WP99"/>
<organism evidence="7 8">
    <name type="scientific">Immersiella caudata</name>
    <dbReference type="NCBI Taxonomy" id="314043"/>
    <lineage>
        <taxon>Eukaryota</taxon>
        <taxon>Fungi</taxon>
        <taxon>Dikarya</taxon>
        <taxon>Ascomycota</taxon>
        <taxon>Pezizomycotina</taxon>
        <taxon>Sordariomycetes</taxon>
        <taxon>Sordariomycetidae</taxon>
        <taxon>Sordariales</taxon>
        <taxon>Lasiosphaeriaceae</taxon>
        <taxon>Immersiella</taxon>
    </lineage>
</organism>
<feature type="region of interest" description="Disordered" evidence="5">
    <location>
        <begin position="112"/>
        <end position="143"/>
    </location>
</feature>
<feature type="domain" description="Zn(2)-C6 fungal-type" evidence="6">
    <location>
        <begin position="20"/>
        <end position="50"/>
    </location>
</feature>
<dbReference type="GO" id="GO:0006351">
    <property type="term" value="P:DNA-templated transcription"/>
    <property type="evidence" value="ECO:0007669"/>
    <property type="project" value="InterPro"/>
</dbReference>
<evidence type="ECO:0000256" key="4">
    <source>
        <dbReference type="ARBA" id="ARBA00023242"/>
    </source>
</evidence>
<dbReference type="InterPro" id="IPR007219">
    <property type="entry name" value="XnlR_reg_dom"/>
</dbReference>
<accession>A0AA39WP99</accession>
<evidence type="ECO:0000313" key="7">
    <source>
        <dbReference type="EMBL" id="KAK0619064.1"/>
    </source>
</evidence>
<dbReference type="Gene3D" id="4.10.240.10">
    <property type="entry name" value="Zn(2)-C6 fungal-type DNA-binding domain"/>
    <property type="match status" value="1"/>
</dbReference>
<keyword evidence="4" id="KW-0539">Nucleus</keyword>
<evidence type="ECO:0000313" key="8">
    <source>
        <dbReference type="Proteomes" id="UP001175000"/>
    </source>
</evidence>